<comment type="caution">
    <text evidence="2">The sequence shown here is derived from an EMBL/GenBank/DDBJ whole genome shotgun (WGS) entry which is preliminary data.</text>
</comment>
<dbReference type="AlphaFoldDB" id="A0A317YAI0"/>
<feature type="region of interest" description="Disordered" evidence="1">
    <location>
        <begin position="25"/>
        <end position="46"/>
    </location>
</feature>
<dbReference type="EMBL" id="NCVQ01000001">
    <property type="protein sequence ID" value="PWZ55086.1"/>
    <property type="molecule type" value="Genomic_DNA"/>
</dbReference>
<name>A0A317YAI0_MAIZE</name>
<feature type="compositionally biased region" description="Basic and acidic residues" evidence="1">
    <location>
        <begin position="86"/>
        <end position="97"/>
    </location>
</feature>
<feature type="compositionally biased region" description="Polar residues" evidence="1">
    <location>
        <begin position="27"/>
        <end position="42"/>
    </location>
</feature>
<organism evidence="2">
    <name type="scientific">Zea mays</name>
    <name type="common">Maize</name>
    <dbReference type="NCBI Taxonomy" id="4577"/>
    <lineage>
        <taxon>Eukaryota</taxon>
        <taxon>Viridiplantae</taxon>
        <taxon>Streptophyta</taxon>
        <taxon>Embryophyta</taxon>
        <taxon>Tracheophyta</taxon>
        <taxon>Spermatophyta</taxon>
        <taxon>Magnoliopsida</taxon>
        <taxon>Liliopsida</taxon>
        <taxon>Poales</taxon>
        <taxon>Poaceae</taxon>
        <taxon>PACMAD clade</taxon>
        <taxon>Panicoideae</taxon>
        <taxon>Andropogonodae</taxon>
        <taxon>Andropogoneae</taxon>
        <taxon>Tripsacinae</taxon>
        <taxon>Zea</taxon>
    </lineage>
</organism>
<sequence length="137" mass="14848">MTGPSHDAGRTPGNIFEVMWAPEDLGSTISPDTGMPSSTRPSLPQLIHCTNDENLPEHDHLRTPPIGCPHSPKLVVYSRKRINKKSISENKDEERNGPNESEMGGKGLHEGLNDTEENAVTTVQENEVSPAASVDAI</sequence>
<proteinExistence type="predicted"/>
<feature type="compositionally biased region" description="Polar residues" evidence="1">
    <location>
        <begin position="118"/>
        <end position="127"/>
    </location>
</feature>
<feature type="region of interest" description="Disordered" evidence="1">
    <location>
        <begin position="79"/>
        <end position="137"/>
    </location>
</feature>
<protein>
    <submittedName>
        <fullName evidence="2">Uncharacterized protein</fullName>
    </submittedName>
</protein>
<evidence type="ECO:0000256" key="1">
    <source>
        <dbReference type="SAM" id="MobiDB-lite"/>
    </source>
</evidence>
<reference evidence="2" key="1">
    <citation type="journal article" date="2018" name="Nat. Genet.">
        <title>Extensive intraspecific gene order and gene structural variations between Mo17 and other maize genomes.</title>
        <authorList>
            <person name="Sun S."/>
            <person name="Zhou Y."/>
            <person name="Chen J."/>
            <person name="Shi J."/>
            <person name="Zhao H."/>
            <person name="Zhao H."/>
            <person name="Song W."/>
            <person name="Zhang M."/>
            <person name="Cui Y."/>
            <person name="Dong X."/>
            <person name="Liu H."/>
            <person name="Ma X."/>
            <person name="Jiao Y."/>
            <person name="Wang B."/>
            <person name="Wei X."/>
            <person name="Stein J.C."/>
            <person name="Glaubitz J.C."/>
            <person name="Lu F."/>
            <person name="Yu G."/>
            <person name="Liang C."/>
            <person name="Fengler K."/>
            <person name="Li B."/>
            <person name="Rafalski A."/>
            <person name="Schnable P.S."/>
            <person name="Ware D.H."/>
            <person name="Buckler E.S."/>
            <person name="Lai J."/>
        </authorList>
    </citation>
    <scope>NUCLEOTIDE SEQUENCE [LARGE SCALE GENOMIC DNA]</scope>
    <source>
        <tissue evidence="2">Seedling</tissue>
    </source>
</reference>
<evidence type="ECO:0000313" key="2">
    <source>
        <dbReference type="EMBL" id="PWZ55086.1"/>
    </source>
</evidence>
<accession>A0A317YAI0</accession>
<gene>
    <name evidence="2" type="ORF">Zm00014a_030385</name>
</gene>
<dbReference type="Proteomes" id="UP000251960">
    <property type="component" value="Chromosome 1"/>
</dbReference>